<dbReference type="RefSeq" id="WP_281760799.1">
    <property type="nucleotide sequence ID" value="NZ_AP026709.1"/>
</dbReference>
<dbReference type="InterPro" id="IPR036866">
    <property type="entry name" value="RibonucZ/Hydroxyglut_hydro"/>
</dbReference>
<name>A0ABM8B3B7_9BACT</name>
<gene>
    <name evidence="2" type="ORF">SYK_26610</name>
</gene>
<dbReference type="CDD" id="cd16272">
    <property type="entry name" value="RNaseZ_MBL-fold"/>
    <property type="match status" value="1"/>
</dbReference>
<sequence>MRVTFAGVGEAFDDKLPNTSLLVHAGSSTVLLDCGFTAACVFWGMAANPLALDAVYISHFHGDHYFGLPALLVRSIEEGRTKRLTILGPSGIESRVTRLMEMAYSNALARAKFSIFFIECDPGQDFKHAGFRFRFAMSDHAMPCQAIRLDTADKSLFYSGDGQPTDDTLELALGCDLVVHESYSLDQEKTGHGSVESSVDFARKASAKACALVHVKRTVRRERKNVILARANAISDMRVFLPEPGDVHIL</sequence>
<dbReference type="PANTHER" id="PTHR46018:SF7">
    <property type="entry name" value="RIBONUCLEASE Z"/>
    <property type="match status" value="1"/>
</dbReference>
<dbReference type="Pfam" id="PF23023">
    <property type="entry name" value="Anti-Pycsar_Apyc1"/>
    <property type="match status" value="1"/>
</dbReference>
<dbReference type="EMBL" id="AP026709">
    <property type="protein sequence ID" value="BDQ38301.1"/>
    <property type="molecule type" value="Genomic_DNA"/>
</dbReference>
<dbReference type="InterPro" id="IPR001279">
    <property type="entry name" value="Metallo-B-lactamas"/>
</dbReference>
<dbReference type="SUPFAM" id="SSF56281">
    <property type="entry name" value="Metallo-hydrolase/oxidoreductase"/>
    <property type="match status" value="1"/>
</dbReference>
<feature type="domain" description="Metallo-beta-lactamase" evidence="1">
    <location>
        <begin position="17"/>
        <end position="217"/>
    </location>
</feature>
<evidence type="ECO:0000313" key="2">
    <source>
        <dbReference type="EMBL" id="BDQ38301.1"/>
    </source>
</evidence>
<evidence type="ECO:0000259" key="1">
    <source>
        <dbReference type="SMART" id="SM00849"/>
    </source>
</evidence>
<reference evidence="2 3" key="1">
    <citation type="submission" date="2022-08" db="EMBL/GenBank/DDBJ databases">
        <title>Genome Sequence of the sulphate-reducing bacterium, Pseudodesulfovibrio sp. SYK.</title>
        <authorList>
            <person name="Kondo R."/>
            <person name="Kataoka T."/>
        </authorList>
    </citation>
    <scope>NUCLEOTIDE SEQUENCE [LARGE SCALE GENOMIC DNA]</scope>
    <source>
        <strain evidence="2 3">SYK</strain>
    </source>
</reference>
<dbReference type="Proteomes" id="UP001317742">
    <property type="component" value="Chromosome"/>
</dbReference>
<keyword evidence="3" id="KW-1185">Reference proteome</keyword>
<dbReference type="PANTHER" id="PTHR46018">
    <property type="entry name" value="ZINC PHOSPHODIESTERASE ELAC PROTEIN 1"/>
    <property type="match status" value="1"/>
</dbReference>
<proteinExistence type="predicted"/>
<organism evidence="2 3">
    <name type="scientific">Pseudodesulfovibrio nedwellii</name>
    <dbReference type="NCBI Taxonomy" id="2973072"/>
    <lineage>
        <taxon>Bacteria</taxon>
        <taxon>Pseudomonadati</taxon>
        <taxon>Thermodesulfobacteriota</taxon>
        <taxon>Desulfovibrionia</taxon>
        <taxon>Desulfovibrionales</taxon>
        <taxon>Desulfovibrionaceae</taxon>
    </lineage>
</organism>
<protein>
    <submittedName>
        <fullName evidence="2">MBL fold metallo-hydrolase</fullName>
    </submittedName>
</protein>
<dbReference type="Gene3D" id="3.60.15.10">
    <property type="entry name" value="Ribonuclease Z/Hydroxyacylglutathione hydrolase-like"/>
    <property type="match status" value="1"/>
</dbReference>
<dbReference type="SMART" id="SM00849">
    <property type="entry name" value="Lactamase_B"/>
    <property type="match status" value="1"/>
</dbReference>
<evidence type="ECO:0000313" key="3">
    <source>
        <dbReference type="Proteomes" id="UP001317742"/>
    </source>
</evidence>
<accession>A0ABM8B3B7</accession>